<evidence type="ECO:0008006" key="4">
    <source>
        <dbReference type="Google" id="ProtNLM"/>
    </source>
</evidence>
<keyword evidence="3" id="KW-1185">Reference proteome</keyword>
<feature type="signal peptide" evidence="1">
    <location>
        <begin position="1"/>
        <end position="27"/>
    </location>
</feature>
<dbReference type="Gene3D" id="3.80.10.10">
    <property type="entry name" value="Ribonuclease Inhibitor"/>
    <property type="match status" value="1"/>
</dbReference>
<dbReference type="AlphaFoldDB" id="A0A067CX48"/>
<dbReference type="InterPro" id="IPR032675">
    <property type="entry name" value="LRR_dom_sf"/>
</dbReference>
<dbReference type="VEuPathDB" id="FungiDB:SPRG_01142"/>
<name>A0A067CX48_SAPPC</name>
<evidence type="ECO:0000313" key="3">
    <source>
        <dbReference type="Proteomes" id="UP000030745"/>
    </source>
</evidence>
<dbReference type="Proteomes" id="UP000030745">
    <property type="component" value="Unassembled WGS sequence"/>
</dbReference>
<evidence type="ECO:0000256" key="1">
    <source>
        <dbReference type="SAM" id="SignalP"/>
    </source>
</evidence>
<feature type="chain" id="PRO_5001635048" description="F-box domain-containing protein" evidence="1">
    <location>
        <begin position="28"/>
        <end position="419"/>
    </location>
</feature>
<keyword evidence="1" id="KW-0732">Signal</keyword>
<organism evidence="2 3">
    <name type="scientific">Saprolegnia parasitica (strain CBS 223.65)</name>
    <dbReference type="NCBI Taxonomy" id="695850"/>
    <lineage>
        <taxon>Eukaryota</taxon>
        <taxon>Sar</taxon>
        <taxon>Stramenopiles</taxon>
        <taxon>Oomycota</taxon>
        <taxon>Saprolegniomycetes</taxon>
        <taxon>Saprolegniales</taxon>
        <taxon>Saprolegniaceae</taxon>
        <taxon>Saprolegnia</taxon>
    </lineage>
</organism>
<accession>A0A067CX48</accession>
<dbReference type="OMA" id="CEWTRNI"/>
<sequence length="419" mass="46163">MFLPSPMAVRVFLQALSITSLSAPLEALQRLLETPCLLDDDWPQPDVPLLLHHHAQLVLTAMPVLPPIKLYAHCIVKLERSLRHLAGYDADGCAFRTFVTKWAHKIAAIDLTDTARWDHTVLCDLLRQCTQLDHISVECRQHERAVLAAITTPSHRVRSIELVVPGDVANYAPQDAATQLLPWLRSGHATHVGLKRFRSLDEASARSLATALLSTPSVVSLRVYESGPVTAALIESGLSLAHLTRLDASAYDVYRLVPHLTLEKVTHLHVRCEWTRNIDWLVALLPGLTALEDLAVYSGTVTDCEGFLASHATALTTVRFYAMEWTRSGLLAALDWISTSTHLQSVSLDALSLAKCAVELSSALRLWILVGCRRVSFSDGDLDDGCLVHIARALRHVRHPTALLVALEGTQVGIEGFRQ</sequence>
<dbReference type="KEGG" id="spar:SPRG_01142"/>
<dbReference type="SUPFAM" id="SSF52047">
    <property type="entry name" value="RNI-like"/>
    <property type="match status" value="1"/>
</dbReference>
<proteinExistence type="predicted"/>
<protein>
    <recommendedName>
        <fullName evidence="4">F-box domain-containing protein</fullName>
    </recommendedName>
</protein>
<dbReference type="GeneID" id="24123752"/>
<gene>
    <name evidence="2" type="ORF">SPRG_01142</name>
</gene>
<reference evidence="2 3" key="1">
    <citation type="journal article" date="2013" name="PLoS Genet.">
        <title>Distinctive expansion of potential virulence genes in the genome of the oomycete fish pathogen Saprolegnia parasitica.</title>
        <authorList>
            <person name="Jiang R.H."/>
            <person name="de Bruijn I."/>
            <person name="Haas B.J."/>
            <person name="Belmonte R."/>
            <person name="Lobach L."/>
            <person name="Christie J."/>
            <person name="van den Ackerveken G."/>
            <person name="Bottin A."/>
            <person name="Bulone V."/>
            <person name="Diaz-Moreno S.M."/>
            <person name="Dumas B."/>
            <person name="Fan L."/>
            <person name="Gaulin E."/>
            <person name="Govers F."/>
            <person name="Grenville-Briggs L.J."/>
            <person name="Horner N.R."/>
            <person name="Levin J.Z."/>
            <person name="Mammella M."/>
            <person name="Meijer H.J."/>
            <person name="Morris P."/>
            <person name="Nusbaum C."/>
            <person name="Oome S."/>
            <person name="Phillips A.J."/>
            <person name="van Rooyen D."/>
            <person name="Rzeszutek E."/>
            <person name="Saraiva M."/>
            <person name="Secombes C.J."/>
            <person name="Seidl M.F."/>
            <person name="Snel B."/>
            <person name="Stassen J.H."/>
            <person name="Sykes S."/>
            <person name="Tripathy S."/>
            <person name="van den Berg H."/>
            <person name="Vega-Arreguin J.C."/>
            <person name="Wawra S."/>
            <person name="Young S.K."/>
            <person name="Zeng Q."/>
            <person name="Dieguez-Uribeondo J."/>
            <person name="Russ C."/>
            <person name="Tyler B.M."/>
            <person name="van West P."/>
        </authorList>
    </citation>
    <scope>NUCLEOTIDE SEQUENCE [LARGE SCALE GENOMIC DNA]</scope>
    <source>
        <strain evidence="2 3">CBS 223.65</strain>
    </source>
</reference>
<dbReference type="EMBL" id="KK583190">
    <property type="protein sequence ID" value="KDO35078.1"/>
    <property type="molecule type" value="Genomic_DNA"/>
</dbReference>
<evidence type="ECO:0000313" key="2">
    <source>
        <dbReference type="EMBL" id="KDO35078.1"/>
    </source>
</evidence>
<dbReference type="OrthoDB" id="10325716at2759"/>
<dbReference type="RefSeq" id="XP_012194731.1">
    <property type="nucleotide sequence ID" value="XM_012339341.1"/>
</dbReference>